<comment type="similarity">
    <text evidence="4">Belongs to the D-isomer specific 2-hydroxyacid dehydrogenase family.</text>
</comment>
<dbReference type="InterPro" id="IPR050223">
    <property type="entry name" value="D-isomer_2-hydroxyacid_DH"/>
</dbReference>
<keyword evidence="8" id="KW-1185">Reference proteome</keyword>
<feature type="domain" description="D-isomer specific 2-hydroxyacid dehydrogenase NAD-binding" evidence="6">
    <location>
        <begin position="81"/>
        <end position="256"/>
    </location>
</feature>
<evidence type="ECO:0000313" key="7">
    <source>
        <dbReference type="EMBL" id="MWV27423.1"/>
    </source>
</evidence>
<evidence type="ECO:0000259" key="5">
    <source>
        <dbReference type="Pfam" id="PF00389"/>
    </source>
</evidence>
<dbReference type="Gene3D" id="3.40.50.720">
    <property type="entry name" value="NAD(P)-binding Rossmann-like Domain"/>
    <property type="match status" value="2"/>
</dbReference>
<evidence type="ECO:0000256" key="2">
    <source>
        <dbReference type="ARBA" id="ARBA00023002"/>
    </source>
</evidence>
<dbReference type="PANTHER" id="PTHR10996">
    <property type="entry name" value="2-HYDROXYACID DEHYDROGENASE-RELATED"/>
    <property type="match status" value="1"/>
</dbReference>
<dbReference type="InterPro" id="IPR006139">
    <property type="entry name" value="D-isomer_2_OHA_DH_cat_dom"/>
</dbReference>
<dbReference type="AlphaFoldDB" id="A0A844XCC8"/>
<accession>A0A844XCC8</accession>
<dbReference type="SUPFAM" id="SSF52283">
    <property type="entry name" value="Formate/glycerate dehydrogenase catalytic domain-like"/>
    <property type="match status" value="1"/>
</dbReference>
<dbReference type="PANTHER" id="PTHR10996:SF178">
    <property type="entry name" value="2-HYDROXYACID DEHYDROGENASE YGL185C-RELATED"/>
    <property type="match status" value="1"/>
</dbReference>
<dbReference type="GO" id="GO:0005829">
    <property type="term" value="C:cytosol"/>
    <property type="evidence" value="ECO:0007669"/>
    <property type="project" value="TreeGrafter"/>
</dbReference>
<sequence length="289" mass="30716">MIGPDEIADGLSDDVLASVEIMVTAGSTFDPDLVAKLPALKLVACFSTGIEAIDCDLLERRGIQLTTAAGVNAHDVADQAFALMLAQWHSVLQADALVRDGGWQQGFLQGLAPRPSLKGKRAGIVGLGRIGSEVATRAAAHAMDVRWWGPREKPDAPYERVGSLGALAEWADVLFLACAASAQNAGMINRSVLDALGPRGIMINFTRGMLVDESALRSALMSGQLGGAGLDVFLEEPTDAALWKDVPNCVLSPHIAGFTQEAGEDMFGQLRENVRRCISGEELLTPYFT</sequence>
<keyword evidence="2 4" id="KW-0560">Oxidoreductase</keyword>
<evidence type="ECO:0000256" key="4">
    <source>
        <dbReference type="RuleBase" id="RU003719"/>
    </source>
</evidence>
<protein>
    <submittedName>
        <fullName evidence="7">2-hydroxyacid dehydrogenase</fullName>
    </submittedName>
</protein>
<reference evidence="7 8" key="2">
    <citation type="submission" date="2020-02" db="EMBL/GenBank/DDBJ databases">
        <title>Erythrobacter dongmakensis sp. nov., isolated from a tidal mudflat.</title>
        <authorList>
            <person name="Kim I.S."/>
        </authorList>
    </citation>
    <scope>NUCLEOTIDE SEQUENCE [LARGE SCALE GENOMIC DNA]</scope>
    <source>
        <strain evidence="7 8">GH3-10</strain>
    </source>
</reference>
<evidence type="ECO:0000256" key="3">
    <source>
        <dbReference type="ARBA" id="ARBA00023027"/>
    </source>
</evidence>
<keyword evidence="3" id="KW-0520">NAD</keyword>
<evidence type="ECO:0000256" key="1">
    <source>
        <dbReference type="ARBA" id="ARBA00022857"/>
    </source>
</evidence>
<evidence type="ECO:0000313" key="8">
    <source>
        <dbReference type="Proteomes" id="UP000461409"/>
    </source>
</evidence>
<dbReference type="Proteomes" id="UP000461409">
    <property type="component" value="Unassembled WGS sequence"/>
</dbReference>
<reference evidence="7 8" key="1">
    <citation type="submission" date="2019-12" db="EMBL/GenBank/DDBJ databases">
        <authorList>
            <person name="Lee S.D."/>
        </authorList>
    </citation>
    <scope>NUCLEOTIDE SEQUENCE [LARGE SCALE GENOMIC DNA]</scope>
    <source>
        <strain evidence="7 8">GH3-10</strain>
    </source>
</reference>
<evidence type="ECO:0000259" key="6">
    <source>
        <dbReference type="Pfam" id="PF02826"/>
    </source>
</evidence>
<comment type="caution">
    <text evidence="7">The sequence shown here is derived from an EMBL/GenBank/DDBJ whole genome shotgun (WGS) entry which is preliminary data.</text>
</comment>
<dbReference type="EMBL" id="WUBR01000001">
    <property type="protein sequence ID" value="MWV27423.1"/>
    <property type="molecule type" value="Genomic_DNA"/>
</dbReference>
<proteinExistence type="inferred from homology"/>
<dbReference type="SUPFAM" id="SSF51735">
    <property type="entry name" value="NAD(P)-binding Rossmann-fold domains"/>
    <property type="match status" value="1"/>
</dbReference>
<gene>
    <name evidence="7" type="ORF">GRF63_05845</name>
</gene>
<name>A0A844XCC8_9SPHN</name>
<dbReference type="GO" id="GO:0030267">
    <property type="term" value="F:glyoxylate reductase (NADPH) activity"/>
    <property type="evidence" value="ECO:0007669"/>
    <property type="project" value="TreeGrafter"/>
</dbReference>
<dbReference type="InterPro" id="IPR006140">
    <property type="entry name" value="D-isomer_DH_NAD-bd"/>
</dbReference>
<dbReference type="InterPro" id="IPR036291">
    <property type="entry name" value="NAD(P)-bd_dom_sf"/>
</dbReference>
<feature type="domain" description="D-isomer specific 2-hydroxyacid dehydrogenase catalytic" evidence="5">
    <location>
        <begin position="16"/>
        <end position="283"/>
    </location>
</feature>
<keyword evidence="1" id="KW-0521">NADP</keyword>
<dbReference type="FunFam" id="3.40.50.720:FF:000213">
    <property type="entry name" value="Putative 2-hydroxyacid dehydrogenase"/>
    <property type="match status" value="1"/>
</dbReference>
<dbReference type="Pfam" id="PF00389">
    <property type="entry name" value="2-Hacid_dh"/>
    <property type="match status" value="1"/>
</dbReference>
<dbReference type="Pfam" id="PF02826">
    <property type="entry name" value="2-Hacid_dh_C"/>
    <property type="match status" value="1"/>
</dbReference>
<dbReference type="GO" id="GO:0016618">
    <property type="term" value="F:hydroxypyruvate reductase [NAD(P)H] activity"/>
    <property type="evidence" value="ECO:0007669"/>
    <property type="project" value="TreeGrafter"/>
</dbReference>
<dbReference type="GO" id="GO:0051287">
    <property type="term" value="F:NAD binding"/>
    <property type="evidence" value="ECO:0007669"/>
    <property type="project" value="InterPro"/>
</dbReference>
<organism evidence="7 8">
    <name type="scientific">Aurantiacibacter rhizosphaerae</name>
    <dbReference type="NCBI Taxonomy" id="2691582"/>
    <lineage>
        <taxon>Bacteria</taxon>
        <taxon>Pseudomonadati</taxon>
        <taxon>Pseudomonadota</taxon>
        <taxon>Alphaproteobacteria</taxon>
        <taxon>Sphingomonadales</taxon>
        <taxon>Erythrobacteraceae</taxon>
        <taxon>Aurantiacibacter</taxon>
    </lineage>
</organism>